<dbReference type="NCBIfam" id="TIGR02595">
    <property type="entry name" value="PEP_CTERM"/>
    <property type="match status" value="1"/>
</dbReference>
<accession>A0A011PUR2</accession>
<reference evidence="2 3" key="1">
    <citation type="submission" date="2014-02" db="EMBL/GenBank/DDBJ databases">
        <title>Expanding our view of genomic diversity in Candidatus Accumulibacter clades.</title>
        <authorList>
            <person name="Skennerton C.T."/>
            <person name="Barr J.J."/>
            <person name="Slater F.R."/>
            <person name="Bond P.L."/>
            <person name="Tyson G.W."/>
        </authorList>
    </citation>
    <scope>NUCLEOTIDE SEQUENCE [LARGE SCALE GENOMIC DNA]</scope>
    <source>
        <strain evidence="3">BA-92</strain>
    </source>
</reference>
<feature type="domain" description="Ice-binding protein C-terminal" evidence="1">
    <location>
        <begin position="318"/>
        <end position="340"/>
    </location>
</feature>
<dbReference type="EMBL" id="JEMX01000030">
    <property type="protein sequence ID" value="EXI80555.1"/>
    <property type="molecule type" value="Genomic_DNA"/>
</dbReference>
<dbReference type="InterPro" id="IPR013424">
    <property type="entry name" value="Ice-binding_C"/>
</dbReference>
<proteinExistence type="predicted"/>
<dbReference type="Pfam" id="PF07589">
    <property type="entry name" value="PEP-CTERM"/>
    <property type="match status" value="1"/>
</dbReference>
<dbReference type="Proteomes" id="UP000021816">
    <property type="component" value="Unassembled WGS sequence"/>
</dbReference>
<sequence>MWRFGEGTVAVREGTLQIGRRLLLALGLLTIASGAQSAVLTAIHDYRYLVSGLPSPQRDFPALVHEFEGLAFTSDGSLWASIAANPVEARRELWRLDLVSNTVAEVIADTHPTFLGFPLTNPVGLGAQGAQLIIGENLRFLRDRGLSVGDIVWAFTPGVSTPQSSDWSIVLPTAICDGVQGAAAVNGRGYVSCGGSGRIVEFDLLSGAIGRQFSLGAFALGLEALDEHRLLVGDYATHQLHVFDLALGLVTESIDLADLFFGTASDYFALTDEVYSVQVIPSESPRSMPDPDGLAYRDGSIYMSFDGDLRIFQIALNIPEPATLALVAIGLLGLSGSHRRRGEM</sequence>
<dbReference type="SUPFAM" id="SSF63829">
    <property type="entry name" value="Calcium-dependent phosphotriesterase"/>
    <property type="match status" value="1"/>
</dbReference>
<comment type="caution">
    <text evidence="2">The sequence shown here is derived from an EMBL/GenBank/DDBJ whole genome shotgun (WGS) entry which is preliminary data.</text>
</comment>
<dbReference type="PATRIC" id="fig|1454003.3.peg.1751"/>
<organism evidence="2 3">
    <name type="scientific">Candidatus Accumulibacter appositus</name>
    <dbReference type="NCBI Taxonomy" id="1454003"/>
    <lineage>
        <taxon>Bacteria</taxon>
        <taxon>Pseudomonadati</taxon>
        <taxon>Pseudomonadota</taxon>
        <taxon>Betaproteobacteria</taxon>
        <taxon>Candidatus Accumulibacter</taxon>
    </lineage>
</organism>
<gene>
    <name evidence="2" type="ORF">AW10_01698</name>
</gene>
<dbReference type="STRING" id="1454003.AW10_01698"/>
<dbReference type="AlphaFoldDB" id="A0A011PUR2"/>
<name>A0A011PUR2_9PROT</name>
<evidence type="ECO:0000313" key="3">
    <source>
        <dbReference type="Proteomes" id="UP000021816"/>
    </source>
</evidence>
<evidence type="ECO:0000313" key="2">
    <source>
        <dbReference type="EMBL" id="EXI80555.1"/>
    </source>
</evidence>
<evidence type="ECO:0000259" key="1">
    <source>
        <dbReference type="Pfam" id="PF07589"/>
    </source>
</evidence>
<protein>
    <submittedName>
        <fullName evidence="2">PEP-CTERM motif protein</fullName>
    </submittedName>
</protein>